<keyword evidence="1" id="KW-0805">Transcription regulation</keyword>
<evidence type="ECO:0000313" key="5">
    <source>
        <dbReference type="EMBL" id="HJG27583.1"/>
    </source>
</evidence>
<dbReference type="EMBL" id="DYVE01000075">
    <property type="protein sequence ID" value="HJG27583.1"/>
    <property type="molecule type" value="Genomic_DNA"/>
</dbReference>
<evidence type="ECO:0000313" key="6">
    <source>
        <dbReference type="Proteomes" id="UP000782880"/>
    </source>
</evidence>
<reference evidence="5" key="2">
    <citation type="submission" date="2021-09" db="EMBL/GenBank/DDBJ databases">
        <authorList>
            <person name="Gilroy R."/>
        </authorList>
    </citation>
    <scope>NUCLEOTIDE SEQUENCE</scope>
    <source>
        <strain evidence="5">ChiBcec21-2208</strain>
    </source>
</reference>
<dbReference type="GO" id="GO:0043565">
    <property type="term" value="F:sequence-specific DNA binding"/>
    <property type="evidence" value="ECO:0007669"/>
    <property type="project" value="InterPro"/>
</dbReference>
<dbReference type="InterPro" id="IPR018060">
    <property type="entry name" value="HTH_AraC"/>
</dbReference>
<dbReference type="Gene3D" id="2.60.120.280">
    <property type="entry name" value="Regulatory protein AraC"/>
    <property type="match status" value="1"/>
</dbReference>
<dbReference type="SUPFAM" id="SSF51215">
    <property type="entry name" value="Regulatory protein AraC"/>
    <property type="match status" value="1"/>
</dbReference>
<dbReference type="InterPro" id="IPR003313">
    <property type="entry name" value="AraC-bd"/>
</dbReference>
<dbReference type="InterPro" id="IPR037923">
    <property type="entry name" value="HTH-like"/>
</dbReference>
<keyword evidence="2" id="KW-0238">DNA-binding</keyword>
<proteinExistence type="predicted"/>
<dbReference type="SMART" id="SM00342">
    <property type="entry name" value="HTH_ARAC"/>
    <property type="match status" value="1"/>
</dbReference>
<gene>
    <name evidence="5" type="ORF">K8V20_02910</name>
</gene>
<dbReference type="GO" id="GO:0003700">
    <property type="term" value="F:DNA-binding transcription factor activity"/>
    <property type="evidence" value="ECO:0007669"/>
    <property type="project" value="InterPro"/>
</dbReference>
<evidence type="ECO:0000256" key="3">
    <source>
        <dbReference type="ARBA" id="ARBA00023163"/>
    </source>
</evidence>
<dbReference type="PANTHER" id="PTHR43280:SF30">
    <property type="entry name" value="MMSAB OPERON REGULATORY PROTEIN"/>
    <property type="match status" value="1"/>
</dbReference>
<dbReference type="InterPro" id="IPR018062">
    <property type="entry name" value="HTH_AraC-typ_CS"/>
</dbReference>
<dbReference type="InterPro" id="IPR009057">
    <property type="entry name" value="Homeodomain-like_sf"/>
</dbReference>
<dbReference type="SUPFAM" id="SSF46689">
    <property type="entry name" value="Homeodomain-like"/>
    <property type="match status" value="2"/>
</dbReference>
<evidence type="ECO:0000259" key="4">
    <source>
        <dbReference type="PROSITE" id="PS01124"/>
    </source>
</evidence>
<dbReference type="Proteomes" id="UP000782880">
    <property type="component" value="Unassembled WGS sequence"/>
</dbReference>
<feature type="domain" description="HTH araC/xylS-type" evidence="4">
    <location>
        <begin position="176"/>
        <end position="274"/>
    </location>
</feature>
<sequence length="285" mass="32164">MTNLSKQSYKQSYTDNVELSIFNCGHEYCEPGHTWGPGVRDHYLIHLVVAGKGVYQVGGVSHTLQEGDLFLAKPNQLITYAADETDPWEYYWVGFNGACANKLVQQTPFSDLHPVHHCKEKQAVREALYNIYLSRGPEPQCEALMTGYLYIFMAHLMKEARDAMPNVGSSSSQYVLSAIKYIQFNYSHDISVDDIAKAVGVSRSHLYRVFMANVGQSPIDYLTNYRISEACSLLKNSNLSIAEIAVSVGFFDQFYFSRVFKKVKGVPPSKYLATLEKEQPKPLDK</sequence>
<keyword evidence="3" id="KW-0804">Transcription</keyword>
<dbReference type="CDD" id="cd06986">
    <property type="entry name" value="cupin_MmsR-like_N"/>
    <property type="match status" value="1"/>
</dbReference>
<dbReference type="PROSITE" id="PS00041">
    <property type="entry name" value="HTH_ARAC_FAMILY_1"/>
    <property type="match status" value="1"/>
</dbReference>
<dbReference type="Pfam" id="PF12833">
    <property type="entry name" value="HTH_18"/>
    <property type="match status" value="1"/>
</dbReference>
<evidence type="ECO:0000256" key="2">
    <source>
        <dbReference type="ARBA" id="ARBA00023125"/>
    </source>
</evidence>
<reference evidence="5" key="1">
    <citation type="journal article" date="2021" name="PeerJ">
        <title>Extensive microbial diversity within the chicken gut microbiome revealed by metagenomics and culture.</title>
        <authorList>
            <person name="Gilroy R."/>
            <person name="Ravi A."/>
            <person name="Getino M."/>
            <person name="Pursley I."/>
            <person name="Horton D.L."/>
            <person name="Alikhan N.F."/>
            <person name="Baker D."/>
            <person name="Gharbi K."/>
            <person name="Hall N."/>
            <person name="Watson M."/>
            <person name="Adriaenssens E.M."/>
            <person name="Foster-Nyarko E."/>
            <person name="Jarju S."/>
            <person name="Secka A."/>
            <person name="Antonio M."/>
            <person name="Oren A."/>
            <person name="Chaudhuri R.R."/>
            <person name="La Ragione R."/>
            <person name="Hildebrand F."/>
            <person name="Pallen M.J."/>
        </authorList>
    </citation>
    <scope>NUCLEOTIDE SEQUENCE</scope>
    <source>
        <strain evidence="5">ChiBcec21-2208</strain>
    </source>
</reference>
<name>A0A921LQ56_9FIRM</name>
<organism evidence="5 6">
    <name type="scientific">Subdoligranulum variabile</name>
    <dbReference type="NCBI Taxonomy" id="214851"/>
    <lineage>
        <taxon>Bacteria</taxon>
        <taxon>Bacillati</taxon>
        <taxon>Bacillota</taxon>
        <taxon>Clostridia</taxon>
        <taxon>Eubacteriales</taxon>
        <taxon>Oscillospiraceae</taxon>
        <taxon>Subdoligranulum</taxon>
    </lineage>
</organism>
<dbReference type="PANTHER" id="PTHR43280">
    <property type="entry name" value="ARAC-FAMILY TRANSCRIPTIONAL REGULATOR"/>
    <property type="match status" value="1"/>
</dbReference>
<comment type="caution">
    <text evidence="5">The sequence shown here is derived from an EMBL/GenBank/DDBJ whole genome shotgun (WGS) entry which is preliminary data.</text>
</comment>
<dbReference type="AlphaFoldDB" id="A0A921LQ56"/>
<evidence type="ECO:0000256" key="1">
    <source>
        <dbReference type="ARBA" id="ARBA00023015"/>
    </source>
</evidence>
<dbReference type="Pfam" id="PF02311">
    <property type="entry name" value="AraC_binding"/>
    <property type="match status" value="1"/>
</dbReference>
<dbReference type="Gene3D" id="1.10.10.60">
    <property type="entry name" value="Homeodomain-like"/>
    <property type="match status" value="2"/>
</dbReference>
<accession>A0A921LQ56</accession>
<dbReference type="InterPro" id="IPR020449">
    <property type="entry name" value="Tscrpt_reg_AraC-type_HTH"/>
</dbReference>
<dbReference type="PROSITE" id="PS01124">
    <property type="entry name" value="HTH_ARAC_FAMILY_2"/>
    <property type="match status" value="1"/>
</dbReference>
<dbReference type="PRINTS" id="PR00032">
    <property type="entry name" value="HTHARAC"/>
</dbReference>
<protein>
    <submittedName>
        <fullName evidence="5">AraC family transcriptional regulator</fullName>
    </submittedName>
</protein>